<accession>A0A9P7S0Z1</accession>
<dbReference type="RefSeq" id="XP_043009555.1">
    <property type="nucleotide sequence ID" value="XM_043154264.1"/>
</dbReference>
<sequence length="195" mass="21241">MVLGSSNSVYMANSTEEDIYVMVSLNPDWIIADLITDIDLFLTAIGEIAQLVTGVVLPTTIATLRDLHQFLKISYTALGEETVASTEAALAIHNAIKKNSIVIPAGQYKQVNEKNWLELLFNASGVGSLLGASIVSLMVMTGDGKRFAMYDTKSDYSWIATNDGKCVRSKYGSVWQQDPQAGVVYWPLGGNQIEN</sequence>
<evidence type="ECO:0000256" key="1">
    <source>
        <dbReference type="SAM" id="Phobius"/>
    </source>
</evidence>
<keyword evidence="1" id="KW-1133">Transmembrane helix</keyword>
<dbReference type="AlphaFoldDB" id="A0A9P7S0Z1"/>
<comment type="caution">
    <text evidence="2">The sequence shown here is derived from an EMBL/GenBank/DDBJ whole genome shotgun (WGS) entry which is preliminary data.</text>
</comment>
<keyword evidence="1" id="KW-0472">Membrane</keyword>
<dbReference type="KEGG" id="more:E1B28_009373"/>
<reference evidence="2" key="1">
    <citation type="journal article" date="2021" name="Genome Biol. Evol.">
        <title>The assembled and annotated genome of the fairy-ring fungus Marasmius oreades.</title>
        <authorList>
            <person name="Hiltunen M."/>
            <person name="Ament-Velasquez S.L."/>
            <person name="Johannesson H."/>
        </authorList>
    </citation>
    <scope>NUCLEOTIDE SEQUENCE</scope>
    <source>
        <strain evidence="2">03SP1</strain>
    </source>
</reference>
<evidence type="ECO:0000313" key="3">
    <source>
        <dbReference type="Proteomes" id="UP001049176"/>
    </source>
</evidence>
<evidence type="ECO:0000313" key="2">
    <source>
        <dbReference type="EMBL" id="KAG7093085.1"/>
    </source>
</evidence>
<proteinExistence type="predicted"/>
<dbReference type="Proteomes" id="UP001049176">
    <property type="component" value="Chromosome 5"/>
</dbReference>
<protein>
    <submittedName>
        <fullName evidence="2">Uncharacterized protein</fullName>
    </submittedName>
</protein>
<dbReference type="EMBL" id="CM032185">
    <property type="protein sequence ID" value="KAG7093085.1"/>
    <property type="molecule type" value="Genomic_DNA"/>
</dbReference>
<feature type="transmembrane region" description="Helical" evidence="1">
    <location>
        <begin position="119"/>
        <end position="140"/>
    </location>
</feature>
<gene>
    <name evidence="2" type="ORF">E1B28_009373</name>
</gene>
<dbReference type="OrthoDB" id="5220752at2759"/>
<keyword evidence="1" id="KW-0812">Transmembrane</keyword>
<dbReference type="GeneID" id="66078449"/>
<name>A0A9P7S0Z1_9AGAR</name>
<keyword evidence="3" id="KW-1185">Reference proteome</keyword>
<organism evidence="2 3">
    <name type="scientific">Marasmius oreades</name>
    <name type="common">fairy-ring Marasmius</name>
    <dbReference type="NCBI Taxonomy" id="181124"/>
    <lineage>
        <taxon>Eukaryota</taxon>
        <taxon>Fungi</taxon>
        <taxon>Dikarya</taxon>
        <taxon>Basidiomycota</taxon>
        <taxon>Agaricomycotina</taxon>
        <taxon>Agaricomycetes</taxon>
        <taxon>Agaricomycetidae</taxon>
        <taxon>Agaricales</taxon>
        <taxon>Marasmiineae</taxon>
        <taxon>Marasmiaceae</taxon>
        <taxon>Marasmius</taxon>
    </lineage>
</organism>